<dbReference type="AlphaFoldDB" id="A0A1E7QJE3"/>
<accession>A0A1E7QJE3</accession>
<reference evidence="1 2" key="1">
    <citation type="submission" date="2016-09" db="EMBL/GenBank/DDBJ databases">
        <title>Genomic evidence for plant-parasitic nematodes as the earliest Wolbachia hosts.</title>
        <authorList>
            <person name="Brown A.M."/>
            <person name="Wasala S.K."/>
            <person name="Howe D.K."/>
            <person name="Peetz A.B."/>
            <person name="Zasada I.A."/>
            <person name="Denver D.R."/>
        </authorList>
    </citation>
    <scope>NUCLEOTIDE SEQUENCE [LARGE SCALE GENOMIC DNA]</scope>
    <source>
        <strain evidence="2">wPpe</strain>
    </source>
</reference>
<dbReference type="EMBL" id="MJMG01000009">
    <property type="protein sequence ID" value="OEY86497.1"/>
    <property type="molecule type" value="Genomic_DNA"/>
</dbReference>
<sequence length="61" mass="6926">MYKRKPFGDQELIQGENFATKKKEMIGAIVETAFFCCAANKMGCGTLLWTIVEKLRETAQH</sequence>
<protein>
    <submittedName>
        <fullName evidence="1">Uncharacterized protein</fullName>
    </submittedName>
</protein>
<evidence type="ECO:0000313" key="1">
    <source>
        <dbReference type="EMBL" id="OEY86497.1"/>
    </source>
</evidence>
<proteinExistence type="predicted"/>
<comment type="caution">
    <text evidence="1">The sequence shown here is derived from an EMBL/GenBank/DDBJ whole genome shotgun (WGS) entry which is preliminary data.</text>
</comment>
<dbReference type="Proteomes" id="UP000175679">
    <property type="component" value="Unassembled WGS sequence"/>
</dbReference>
<gene>
    <name evidence="1" type="ORF">BIY23_03670</name>
</gene>
<keyword evidence="2" id="KW-1185">Reference proteome</keyword>
<organism evidence="1 2">
    <name type="scientific">Wolbachia pipientis</name>
    <dbReference type="NCBI Taxonomy" id="955"/>
    <lineage>
        <taxon>Bacteria</taxon>
        <taxon>Pseudomonadati</taxon>
        <taxon>Pseudomonadota</taxon>
        <taxon>Alphaproteobacteria</taxon>
        <taxon>Rickettsiales</taxon>
        <taxon>Anaplasmataceae</taxon>
        <taxon>Wolbachieae</taxon>
        <taxon>Wolbachia</taxon>
    </lineage>
</organism>
<evidence type="ECO:0000313" key="2">
    <source>
        <dbReference type="Proteomes" id="UP000175679"/>
    </source>
</evidence>
<name>A0A1E7QJE3_WOLPI</name>